<evidence type="ECO:0000256" key="4">
    <source>
        <dbReference type="ARBA" id="ARBA00025707"/>
    </source>
</evidence>
<evidence type="ECO:0000256" key="5">
    <source>
        <dbReference type="ARBA" id="ARBA00047622"/>
    </source>
</evidence>
<sequence length="249" mass="27923">MMDDFGFPVSAGDFRFQAESMIVRRLLGGVERNGAVLDLGCGVGHWAEEFAHSFSRVVAVEGSNALYRTLEERCALHSNIRVIQGNALSFEPDGDYSLVFLGGLLMYLDENDVIALLQKLIPHLGPDGIILCRESTVRGETVTRAGDYPVVYRSVSDYKRIFGQCGLIIRHVERNEPYALMQMGCELIKKWKRVVPEPFQALRIVGRLTYWCMRLGSLGIKRIPQVPGIEFPSLDNHFFTLGACPIVKE</sequence>
<dbReference type="InterPro" id="IPR029063">
    <property type="entry name" value="SAM-dependent_MTases_sf"/>
</dbReference>
<dbReference type="AlphaFoldDB" id="A0A3B1CHP8"/>
<accession>A0A3B1CHP8</accession>
<evidence type="ECO:0000256" key="2">
    <source>
        <dbReference type="ARBA" id="ARBA00022603"/>
    </source>
</evidence>
<dbReference type="Gene3D" id="3.40.50.150">
    <property type="entry name" value="Vaccinia Virus protein VP39"/>
    <property type="match status" value="1"/>
</dbReference>
<dbReference type="InterPro" id="IPR041698">
    <property type="entry name" value="Methyltransf_25"/>
</dbReference>
<dbReference type="GO" id="GO:0000234">
    <property type="term" value="F:phosphoethanolamine N-methyltransferase activity"/>
    <property type="evidence" value="ECO:0007669"/>
    <property type="project" value="UniProtKB-EC"/>
</dbReference>
<protein>
    <recommendedName>
        <fullName evidence="6">Methyltransferase domain-containing protein</fullName>
    </recommendedName>
</protein>
<dbReference type="PANTHER" id="PTHR44307:SF2">
    <property type="entry name" value="PHOSPHOETHANOLAMINE METHYLTRANSFERASE ISOFORM X1"/>
    <property type="match status" value="1"/>
</dbReference>
<comment type="pathway">
    <text evidence="4">Phospholipid metabolism.</text>
</comment>
<dbReference type="PANTHER" id="PTHR44307">
    <property type="entry name" value="PHOSPHOETHANOLAMINE METHYLTRANSFERASE"/>
    <property type="match status" value="1"/>
</dbReference>
<evidence type="ECO:0000259" key="6">
    <source>
        <dbReference type="Pfam" id="PF13649"/>
    </source>
</evidence>
<feature type="domain" description="Methyltransferase" evidence="6">
    <location>
        <begin position="36"/>
        <end position="128"/>
    </location>
</feature>
<dbReference type="SUPFAM" id="SSF53335">
    <property type="entry name" value="S-adenosyl-L-methionine-dependent methyltransferases"/>
    <property type="match status" value="1"/>
</dbReference>
<evidence type="ECO:0000256" key="1">
    <source>
        <dbReference type="ARBA" id="ARBA00005189"/>
    </source>
</evidence>
<dbReference type="Pfam" id="PF13649">
    <property type="entry name" value="Methyltransf_25"/>
    <property type="match status" value="1"/>
</dbReference>
<dbReference type="CDD" id="cd02440">
    <property type="entry name" value="AdoMet_MTases"/>
    <property type="match status" value="1"/>
</dbReference>
<evidence type="ECO:0000256" key="3">
    <source>
        <dbReference type="ARBA" id="ARBA00022679"/>
    </source>
</evidence>
<name>A0A3B1CHP8_9ZZZZ</name>
<organism evidence="7">
    <name type="scientific">hydrothermal vent metagenome</name>
    <dbReference type="NCBI Taxonomy" id="652676"/>
    <lineage>
        <taxon>unclassified sequences</taxon>
        <taxon>metagenomes</taxon>
        <taxon>ecological metagenomes</taxon>
    </lineage>
</organism>
<gene>
    <name evidence="7" type="ORF">MNBD_NITROSPINAE03-219</name>
</gene>
<proteinExistence type="predicted"/>
<reference evidence="7" key="1">
    <citation type="submission" date="2018-06" db="EMBL/GenBank/DDBJ databases">
        <authorList>
            <person name="Zhirakovskaya E."/>
        </authorList>
    </citation>
    <scope>NUCLEOTIDE SEQUENCE</scope>
</reference>
<dbReference type="GO" id="GO:0032259">
    <property type="term" value="P:methylation"/>
    <property type="evidence" value="ECO:0007669"/>
    <property type="project" value="UniProtKB-KW"/>
</dbReference>
<dbReference type="EMBL" id="UOGB01000273">
    <property type="protein sequence ID" value="VAX23484.1"/>
    <property type="molecule type" value="Genomic_DNA"/>
</dbReference>
<keyword evidence="2" id="KW-0489">Methyltransferase</keyword>
<comment type="catalytic activity">
    <reaction evidence="5">
        <text>phosphoethanolamine + S-adenosyl-L-methionine = N-methylethanolamine phosphate + S-adenosyl-L-homocysteine + H(+)</text>
        <dbReference type="Rhea" id="RHEA:20365"/>
        <dbReference type="ChEBI" id="CHEBI:15378"/>
        <dbReference type="ChEBI" id="CHEBI:57781"/>
        <dbReference type="ChEBI" id="CHEBI:57856"/>
        <dbReference type="ChEBI" id="CHEBI:58190"/>
        <dbReference type="ChEBI" id="CHEBI:59789"/>
        <dbReference type="EC" id="2.1.1.103"/>
    </reaction>
    <physiologicalReaction direction="left-to-right" evidence="5">
        <dbReference type="Rhea" id="RHEA:20366"/>
    </physiologicalReaction>
</comment>
<keyword evidence="3" id="KW-0808">Transferase</keyword>
<comment type="pathway">
    <text evidence="1">Lipid metabolism.</text>
</comment>
<evidence type="ECO:0000313" key="7">
    <source>
        <dbReference type="EMBL" id="VAX23484.1"/>
    </source>
</evidence>